<dbReference type="EMBL" id="CAJOBA010052380">
    <property type="protein sequence ID" value="CAF4254248.1"/>
    <property type="molecule type" value="Genomic_DNA"/>
</dbReference>
<dbReference type="InterPro" id="IPR028565">
    <property type="entry name" value="MHD"/>
</dbReference>
<comment type="caution">
    <text evidence="2">The sequence shown here is derived from an EMBL/GenBank/DDBJ whole genome shotgun (WGS) entry which is preliminary data.</text>
</comment>
<dbReference type="PROSITE" id="PS51072">
    <property type="entry name" value="MHD"/>
    <property type="match status" value="1"/>
</dbReference>
<evidence type="ECO:0000313" key="2">
    <source>
        <dbReference type="EMBL" id="CAF1460999.1"/>
    </source>
</evidence>
<dbReference type="InterPro" id="IPR050431">
    <property type="entry name" value="Adaptor_comp_med_subunit"/>
</dbReference>
<proteinExistence type="predicted"/>
<gene>
    <name evidence="2" type="ORF">OVA965_LOCUS35242</name>
    <name evidence="3" type="ORF">TMI583_LOCUS36198</name>
</gene>
<dbReference type="InterPro" id="IPR036168">
    <property type="entry name" value="AP2_Mu_C_sf"/>
</dbReference>
<reference evidence="2" key="1">
    <citation type="submission" date="2021-02" db="EMBL/GenBank/DDBJ databases">
        <authorList>
            <person name="Nowell W R."/>
        </authorList>
    </citation>
    <scope>NUCLEOTIDE SEQUENCE</scope>
</reference>
<feature type="non-terminal residue" evidence="2">
    <location>
        <position position="1"/>
    </location>
</feature>
<protein>
    <recommendedName>
        <fullName evidence="1">MHD domain-containing protein</fullName>
    </recommendedName>
</protein>
<dbReference type="SUPFAM" id="SSF49447">
    <property type="entry name" value="Second domain of Mu2 adaptin subunit (ap50) of ap2 adaptor"/>
    <property type="match status" value="1"/>
</dbReference>
<accession>A0A8S2FH00</accession>
<dbReference type="Gene3D" id="2.60.40.1170">
    <property type="entry name" value="Mu homology domain, subdomain B"/>
    <property type="match status" value="2"/>
</dbReference>
<dbReference type="Proteomes" id="UP000677228">
    <property type="component" value="Unassembled WGS sequence"/>
</dbReference>
<name>A0A8S2FH00_9BILA</name>
<dbReference type="Proteomes" id="UP000682733">
    <property type="component" value="Unassembled WGS sequence"/>
</dbReference>
<dbReference type="EMBL" id="CAJNOK010030519">
    <property type="protein sequence ID" value="CAF1460999.1"/>
    <property type="molecule type" value="Genomic_DNA"/>
</dbReference>
<evidence type="ECO:0000313" key="3">
    <source>
        <dbReference type="EMBL" id="CAF4254248.1"/>
    </source>
</evidence>
<feature type="domain" description="MHD" evidence="1">
    <location>
        <begin position="1"/>
        <end position="109"/>
    </location>
</feature>
<evidence type="ECO:0000259" key="1">
    <source>
        <dbReference type="PROSITE" id="PS51072"/>
    </source>
</evidence>
<dbReference type="PANTHER" id="PTHR10529">
    <property type="entry name" value="AP COMPLEX SUBUNIT MU"/>
    <property type="match status" value="1"/>
</dbReference>
<dbReference type="Pfam" id="PF00928">
    <property type="entry name" value="Adap_comp_sub"/>
    <property type="match status" value="1"/>
</dbReference>
<evidence type="ECO:0000313" key="4">
    <source>
        <dbReference type="Proteomes" id="UP000677228"/>
    </source>
</evidence>
<sequence>VCLKGKAKHKSSDNAIIWKLKHMMGMKEYQLDASIELTSASTSLSSITDRTYTTKWTRQPISMSFQVPFTASGFKVGYLKIFEHKLNYGDPQTTKWVKYLSKSGQYETRC</sequence>
<dbReference type="AlphaFoldDB" id="A0A8S2FH00"/>
<organism evidence="2 4">
    <name type="scientific">Didymodactylos carnosus</name>
    <dbReference type="NCBI Taxonomy" id="1234261"/>
    <lineage>
        <taxon>Eukaryota</taxon>
        <taxon>Metazoa</taxon>
        <taxon>Spiralia</taxon>
        <taxon>Gnathifera</taxon>
        <taxon>Rotifera</taxon>
        <taxon>Eurotatoria</taxon>
        <taxon>Bdelloidea</taxon>
        <taxon>Philodinida</taxon>
        <taxon>Philodinidae</taxon>
        <taxon>Didymodactylos</taxon>
    </lineage>
</organism>